<feature type="coiled-coil region" evidence="4">
    <location>
        <begin position="256"/>
        <end position="283"/>
    </location>
</feature>
<evidence type="ECO:0000256" key="5">
    <source>
        <dbReference type="SAM" id="Phobius"/>
    </source>
</evidence>
<dbReference type="InterPro" id="IPR051310">
    <property type="entry name" value="MCP_chemotaxis"/>
</dbReference>
<feature type="domain" description="HAMP" evidence="7">
    <location>
        <begin position="210"/>
        <end position="263"/>
    </location>
</feature>
<evidence type="ECO:0000259" key="6">
    <source>
        <dbReference type="PROSITE" id="PS50111"/>
    </source>
</evidence>
<proteinExistence type="inferred from homology"/>
<dbReference type="Proteomes" id="UP001169006">
    <property type="component" value="Unassembled WGS sequence"/>
</dbReference>
<dbReference type="Gene3D" id="1.10.287.950">
    <property type="entry name" value="Methyl-accepting chemotaxis protein"/>
    <property type="match status" value="1"/>
</dbReference>
<keyword evidence="9" id="KW-1185">Reference proteome</keyword>
<evidence type="ECO:0000259" key="7">
    <source>
        <dbReference type="PROSITE" id="PS50885"/>
    </source>
</evidence>
<organism evidence="8 9">
    <name type="scientific">Rhizobium oryzicola</name>
    <dbReference type="NCBI Taxonomy" id="1232668"/>
    <lineage>
        <taxon>Bacteria</taxon>
        <taxon>Pseudomonadati</taxon>
        <taxon>Pseudomonadota</taxon>
        <taxon>Alphaproteobacteria</taxon>
        <taxon>Hyphomicrobiales</taxon>
        <taxon>Rhizobiaceae</taxon>
        <taxon>Rhizobium/Agrobacterium group</taxon>
        <taxon>Rhizobium</taxon>
    </lineage>
</organism>
<reference evidence="8" key="2">
    <citation type="submission" date="2023-07" db="EMBL/GenBank/DDBJ databases">
        <authorList>
            <person name="Sun H."/>
        </authorList>
    </citation>
    <scope>NUCLEOTIDE SEQUENCE</scope>
    <source>
        <strain evidence="8">05753</strain>
    </source>
</reference>
<name>A0ABT8SU95_9HYPH</name>
<dbReference type="SUPFAM" id="SSF58104">
    <property type="entry name" value="Methyl-accepting chemotaxis protein (MCP) signaling domain"/>
    <property type="match status" value="1"/>
</dbReference>
<keyword evidence="5" id="KW-0472">Membrane</keyword>
<sequence length="607" mass="66024">MRLTLSKVVTAAGLALAAGIVIVSLVGGKTLQTLKINGPIYRQIVDSKDLVADILPPPLYLIETYALLNEAVTQPETAEGNMARLAVLKKQYEERRDYWKTSTLPDNLRTQLYNAVIAKGDLVWQAIEREYVPALKGGNQQAIDTALDTIKVRFHDHEKAVNDLVDMANVYGQQMESFSAAQTASGEFLSLALAVVLVATALGTVFFIRRRALNPLGNITEFMVQMAQGDFSKAAPFLNRSDEIGRIAQAVEVFRAAGLENQRLQLDAEAARAEADAERNRRERNRTIEAEALRGVVEALGSGLRRLAECNISATLNTPFDDRFETLRQDFNSSIATFQQTLHQVLNETQHLVENSQEIHQASYNLAVRTEQQAAAIEETSAALEQVTSTVRNSSEKAHATRQLVREARECAVASGEVVRNAVLAMDRIEGASGEIGKIITVIDDIAFQTNLLALNAGVEAARAGEAGKGFAVVAQEVRELAQRSANAAREIDALIQRTSAEVSSGVTLVDRTGQALSQIGSFVERIDVNIDAVATASREQASGLDEISNAIQSFEKMTQQNAAMVEETSAISQTLAEGAQNLRGLVNRFQFNSQTQVSRRGTSRAA</sequence>
<comment type="caution">
    <text evidence="8">The sequence shown here is derived from an EMBL/GenBank/DDBJ whole genome shotgun (WGS) entry which is preliminary data.</text>
</comment>
<dbReference type="PANTHER" id="PTHR43531:SF11">
    <property type="entry name" value="METHYL-ACCEPTING CHEMOTAXIS PROTEIN 3"/>
    <property type="match status" value="1"/>
</dbReference>
<protein>
    <submittedName>
        <fullName evidence="8">HAMP domain-containing methyl-accepting chemotaxis protein</fullName>
    </submittedName>
</protein>
<dbReference type="RefSeq" id="WP_302076081.1">
    <property type="nucleotide sequence ID" value="NZ_JAUKWQ010000002.1"/>
</dbReference>
<evidence type="ECO:0000313" key="9">
    <source>
        <dbReference type="Proteomes" id="UP001169006"/>
    </source>
</evidence>
<feature type="domain" description="HAMP" evidence="7">
    <location>
        <begin position="291"/>
        <end position="343"/>
    </location>
</feature>
<gene>
    <name evidence="8" type="ORF">Q2T52_07420</name>
</gene>
<evidence type="ECO:0000256" key="3">
    <source>
        <dbReference type="PROSITE-ProRule" id="PRU00284"/>
    </source>
</evidence>
<dbReference type="CDD" id="cd06225">
    <property type="entry name" value="HAMP"/>
    <property type="match status" value="1"/>
</dbReference>
<reference evidence="8" key="1">
    <citation type="journal article" date="2015" name="Int. J. Syst. Evol. Microbiol.">
        <title>Rhizobium oryzicola sp. nov., potential plant-growth-promoting endophytic bacteria isolated from rice roots.</title>
        <authorList>
            <person name="Zhang X.X."/>
            <person name="Gao J.S."/>
            <person name="Cao Y.H."/>
            <person name="Sheirdil R.A."/>
            <person name="Wang X.C."/>
            <person name="Zhang L."/>
        </authorList>
    </citation>
    <scope>NUCLEOTIDE SEQUENCE</scope>
    <source>
        <strain evidence="8">05753</strain>
    </source>
</reference>
<evidence type="ECO:0000313" key="8">
    <source>
        <dbReference type="EMBL" id="MDO1581921.1"/>
    </source>
</evidence>
<dbReference type="SMART" id="SM00304">
    <property type="entry name" value="HAMP"/>
    <property type="match status" value="2"/>
</dbReference>
<accession>A0ABT8SU95</accession>
<evidence type="ECO:0000256" key="4">
    <source>
        <dbReference type="SAM" id="Coils"/>
    </source>
</evidence>
<evidence type="ECO:0000256" key="2">
    <source>
        <dbReference type="ARBA" id="ARBA00029447"/>
    </source>
</evidence>
<feature type="transmembrane region" description="Helical" evidence="5">
    <location>
        <begin position="188"/>
        <end position="208"/>
    </location>
</feature>
<dbReference type="PANTHER" id="PTHR43531">
    <property type="entry name" value="PROTEIN ICFG"/>
    <property type="match status" value="1"/>
</dbReference>
<dbReference type="InterPro" id="IPR003660">
    <property type="entry name" value="HAMP_dom"/>
</dbReference>
<evidence type="ECO:0000256" key="1">
    <source>
        <dbReference type="ARBA" id="ARBA00022500"/>
    </source>
</evidence>
<dbReference type="SUPFAM" id="SSF158472">
    <property type="entry name" value="HAMP domain-like"/>
    <property type="match status" value="1"/>
</dbReference>
<dbReference type="PROSITE" id="PS50885">
    <property type="entry name" value="HAMP"/>
    <property type="match status" value="2"/>
</dbReference>
<dbReference type="CDD" id="cd11386">
    <property type="entry name" value="MCP_signal"/>
    <property type="match status" value="1"/>
</dbReference>
<dbReference type="InterPro" id="IPR004089">
    <property type="entry name" value="MCPsignal_dom"/>
</dbReference>
<dbReference type="Pfam" id="PF00015">
    <property type="entry name" value="MCPsignal"/>
    <property type="match status" value="1"/>
</dbReference>
<dbReference type="Gene3D" id="6.10.340.10">
    <property type="match status" value="1"/>
</dbReference>
<keyword evidence="5" id="KW-1133">Transmembrane helix</keyword>
<comment type="similarity">
    <text evidence="2">Belongs to the methyl-accepting chemotaxis (MCP) protein family.</text>
</comment>
<keyword evidence="5" id="KW-0812">Transmembrane</keyword>
<dbReference type="EMBL" id="JAUKWQ010000002">
    <property type="protein sequence ID" value="MDO1581921.1"/>
    <property type="molecule type" value="Genomic_DNA"/>
</dbReference>
<keyword evidence="4" id="KW-0175">Coiled coil</keyword>
<feature type="domain" description="Methyl-accepting transducer" evidence="6">
    <location>
        <begin position="348"/>
        <end position="577"/>
    </location>
</feature>
<keyword evidence="3" id="KW-0807">Transducer</keyword>
<keyword evidence="1" id="KW-0145">Chemotaxis</keyword>
<dbReference type="SMART" id="SM00283">
    <property type="entry name" value="MA"/>
    <property type="match status" value="1"/>
</dbReference>
<dbReference type="PROSITE" id="PS50111">
    <property type="entry name" value="CHEMOTAXIS_TRANSDUC_2"/>
    <property type="match status" value="1"/>
</dbReference>
<dbReference type="Pfam" id="PF00672">
    <property type="entry name" value="HAMP"/>
    <property type="match status" value="1"/>
</dbReference>